<dbReference type="Proteomes" id="UP001589747">
    <property type="component" value="Unassembled WGS sequence"/>
</dbReference>
<sequence>MWYDPYASGYAPDGSAGAPLVRAGGDCGCGGPRAVTPLHPAPPGPGMIGPGLGPGPFPPPPGPGPFPPPPGPGPFPPPPGPGPFPPPPGPGPFPPPPGPGPFPPPPGPGPFPPPPGPGPFPPPPGPGPFPPPPGPGPFPPPPGPGPFPPPPGPGPFPPGPGPFPPPPPPGPFPPGPGPFPPFPIPIPLPIPLPPGPGRFVTVVVNGGIAFPWVTNSYRIPHFPGQTIYQALAATGSVRFGPGGRIVSVGGVSIGGGVLVQLLLNGQRIPQSLLSFPVHAGDVVAVQLFLAGTGQQREDYAQPIHNEAYTNPLQPGAYGEYRAENEEANEG</sequence>
<keyword evidence="3" id="KW-1185">Reference proteome</keyword>
<accession>A0ABV5KKM8</accession>
<dbReference type="PRINTS" id="PR01217">
    <property type="entry name" value="PRICHEXTENSN"/>
</dbReference>
<evidence type="ECO:0000313" key="3">
    <source>
        <dbReference type="Proteomes" id="UP001589747"/>
    </source>
</evidence>
<reference evidence="2 3" key="1">
    <citation type="submission" date="2024-09" db="EMBL/GenBank/DDBJ databases">
        <authorList>
            <person name="Sun Q."/>
            <person name="Mori K."/>
        </authorList>
    </citation>
    <scope>NUCLEOTIDE SEQUENCE [LARGE SCALE GENOMIC DNA]</scope>
    <source>
        <strain evidence="2 3">TISTR 2452</strain>
    </source>
</reference>
<proteinExistence type="predicted"/>
<name>A0ABV5KKM8_9BACL</name>
<organism evidence="2 3">
    <name type="scientific">Paenibacillus aurantiacus</name>
    <dbReference type="NCBI Taxonomy" id="1936118"/>
    <lineage>
        <taxon>Bacteria</taxon>
        <taxon>Bacillati</taxon>
        <taxon>Bacillota</taxon>
        <taxon>Bacilli</taxon>
        <taxon>Bacillales</taxon>
        <taxon>Paenibacillaceae</taxon>
        <taxon>Paenibacillus</taxon>
    </lineage>
</organism>
<feature type="region of interest" description="Disordered" evidence="1">
    <location>
        <begin position="1"/>
        <end position="178"/>
    </location>
</feature>
<gene>
    <name evidence="2" type="ORF">ACFFSY_07575</name>
</gene>
<dbReference type="RefSeq" id="WP_377492287.1">
    <property type="nucleotide sequence ID" value="NZ_JBHMDO010000015.1"/>
</dbReference>
<feature type="compositionally biased region" description="Pro residues" evidence="1">
    <location>
        <begin position="53"/>
        <end position="178"/>
    </location>
</feature>
<comment type="caution">
    <text evidence="2">The sequence shown here is derived from an EMBL/GenBank/DDBJ whole genome shotgun (WGS) entry which is preliminary data.</text>
</comment>
<evidence type="ECO:0000256" key="1">
    <source>
        <dbReference type="SAM" id="MobiDB-lite"/>
    </source>
</evidence>
<protein>
    <submittedName>
        <fullName evidence="2">Uncharacterized protein</fullName>
    </submittedName>
</protein>
<evidence type="ECO:0000313" key="2">
    <source>
        <dbReference type="EMBL" id="MFB9325784.1"/>
    </source>
</evidence>
<dbReference type="EMBL" id="JBHMDO010000015">
    <property type="protein sequence ID" value="MFB9325784.1"/>
    <property type="molecule type" value="Genomic_DNA"/>
</dbReference>